<keyword evidence="1" id="KW-0812">Transmembrane</keyword>
<feature type="transmembrane region" description="Helical" evidence="1">
    <location>
        <begin position="12"/>
        <end position="34"/>
    </location>
</feature>
<organism evidence="2 3">
    <name type="scientific">Flavobacterium beibuense</name>
    <dbReference type="NCBI Taxonomy" id="657326"/>
    <lineage>
        <taxon>Bacteria</taxon>
        <taxon>Pseudomonadati</taxon>
        <taxon>Bacteroidota</taxon>
        <taxon>Flavobacteriia</taxon>
        <taxon>Flavobacteriales</taxon>
        <taxon>Flavobacteriaceae</taxon>
        <taxon>Flavobacterium</taxon>
    </lineage>
</organism>
<evidence type="ECO:0000313" key="2">
    <source>
        <dbReference type="EMBL" id="RYJ42451.1"/>
    </source>
</evidence>
<gene>
    <name evidence="2" type="ORF">NU09_2237</name>
</gene>
<evidence type="ECO:0000313" key="3">
    <source>
        <dbReference type="Proteomes" id="UP000289775"/>
    </source>
</evidence>
<comment type="caution">
    <text evidence="2">The sequence shown here is derived from an EMBL/GenBank/DDBJ whole genome shotgun (WGS) entry which is preliminary data.</text>
</comment>
<dbReference type="Proteomes" id="UP000289775">
    <property type="component" value="Unassembled WGS sequence"/>
</dbReference>
<keyword evidence="3" id="KW-1185">Reference proteome</keyword>
<name>A0A444W969_9FLAO</name>
<keyword evidence="1" id="KW-0472">Membrane</keyword>
<dbReference type="EMBL" id="JUIW01000007">
    <property type="protein sequence ID" value="RYJ42451.1"/>
    <property type="molecule type" value="Genomic_DNA"/>
</dbReference>
<sequence length="275" mass="32610">MEIISFNITLPFTISTGQVIFLIVFFLILFIPFFKIAKEEKKEKEEEEKKSKDNLLFEPETEAYITLEEAESGEWHEPDEEQKKHTAKLRRQYMDKNEILLNKFYSFLITQGYERERIKNTINTLSTVTHSPFKLSDFNPDIDKLDFLKSTVIISQYPSQSIKDIWTLNNKTIFSVGNNLVFWIKVNHASGHYFMKKLTDVDRFLGKLLYKDDIHLKKHRVFTVKRGFDIAKAKKIFEKFDNELNLQLELINGNLLIRVFAFPNHEDFERINKLI</sequence>
<protein>
    <submittedName>
        <fullName evidence="2">Uncharacterized protein</fullName>
    </submittedName>
</protein>
<dbReference type="OrthoDB" id="1353214at2"/>
<dbReference type="AlphaFoldDB" id="A0A444W969"/>
<accession>A0A444W969</accession>
<keyword evidence="1" id="KW-1133">Transmembrane helix</keyword>
<dbReference type="RefSeq" id="WP_129751352.1">
    <property type="nucleotide sequence ID" value="NZ_JUIW01000007.1"/>
</dbReference>
<proteinExistence type="predicted"/>
<reference evidence="2 3" key="1">
    <citation type="submission" date="2014-12" db="EMBL/GenBank/DDBJ databases">
        <title>Genome sequence of Flavobacterium beibuense RSKm HC5.</title>
        <authorList>
            <person name="Kim J.F."/>
            <person name="Song J.Y."/>
            <person name="Kwak M.-J."/>
            <person name="Lee S.-W."/>
        </authorList>
    </citation>
    <scope>NUCLEOTIDE SEQUENCE [LARGE SCALE GENOMIC DNA]</scope>
    <source>
        <strain evidence="2 3">RSKm HC5</strain>
    </source>
</reference>
<evidence type="ECO:0000256" key="1">
    <source>
        <dbReference type="SAM" id="Phobius"/>
    </source>
</evidence>